<protein>
    <submittedName>
        <fullName evidence="2">Uncharacterized protein</fullName>
    </submittedName>
</protein>
<evidence type="ECO:0000256" key="1">
    <source>
        <dbReference type="SAM" id="MobiDB-lite"/>
    </source>
</evidence>
<organism evidence="2 3">
    <name type="scientific">Streptomyces rhizosphaericus</name>
    <dbReference type="NCBI Taxonomy" id="114699"/>
    <lineage>
        <taxon>Bacteria</taxon>
        <taxon>Bacillati</taxon>
        <taxon>Actinomycetota</taxon>
        <taxon>Actinomycetes</taxon>
        <taxon>Kitasatosporales</taxon>
        <taxon>Streptomycetaceae</taxon>
        <taxon>Streptomyces</taxon>
        <taxon>Streptomyces violaceusniger group</taxon>
    </lineage>
</organism>
<dbReference type="EMBL" id="BAAAID010000043">
    <property type="protein sequence ID" value="GAA0942693.1"/>
    <property type="molecule type" value="Genomic_DNA"/>
</dbReference>
<reference evidence="2 3" key="1">
    <citation type="journal article" date="2019" name="Int. J. Syst. Evol. Microbiol.">
        <title>The Global Catalogue of Microorganisms (GCM) 10K type strain sequencing project: providing services to taxonomists for standard genome sequencing and annotation.</title>
        <authorList>
            <consortium name="The Broad Institute Genomics Platform"/>
            <consortium name="The Broad Institute Genome Sequencing Center for Infectious Disease"/>
            <person name="Wu L."/>
            <person name="Ma J."/>
        </authorList>
    </citation>
    <scope>NUCLEOTIDE SEQUENCE [LARGE SCALE GENOMIC DNA]</scope>
    <source>
        <strain evidence="2 3">JCM 11444</strain>
    </source>
</reference>
<evidence type="ECO:0000313" key="2">
    <source>
        <dbReference type="EMBL" id="GAA0942693.1"/>
    </source>
</evidence>
<proteinExistence type="predicted"/>
<feature type="region of interest" description="Disordered" evidence="1">
    <location>
        <begin position="1"/>
        <end position="23"/>
    </location>
</feature>
<sequence length="43" mass="4627">MVELGGATVGTIQLDPQDPERPGNRLEAGETELGYLFLPQAWG</sequence>
<gene>
    <name evidence="2" type="ORF">GCM10009575_059180</name>
</gene>
<accession>A0ABN1QHA7</accession>
<name>A0ABN1QHA7_9ACTN</name>
<evidence type="ECO:0000313" key="3">
    <source>
        <dbReference type="Proteomes" id="UP001500418"/>
    </source>
</evidence>
<comment type="caution">
    <text evidence="2">The sequence shown here is derived from an EMBL/GenBank/DDBJ whole genome shotgun (WGS) entry which is preliminary data.</text>
</comment>
<keyword evidence="3" id="KW-1185">Reference proteome</keyword>
<dbReference type="Proteomes" id="UP001500418">
    <property type="component" value="Unassembled WGS sequence"/>
</dbReference>